<dbReference type="OrthoDB" id="609136at2"/>
<evidence type="ECO:0000256" key="12">
    <source>
        <dbReference type="RuleBase" id="RU003357"/>
    </source>
</evidence>
<dbReference type="InterPro" id="IPR012910">
    <property type="entry name" value="Plug_dom"/>
</dbReference>
<protein>
    <submittedName>
        <fullName evidence="16">TonB-linked outer membrane protein, SusC/RagA family</fullName>
    </submittedName>
</protein>
<evidence type="ECO:0000256" key="11">
    <source>
        <dbReference type="PROSITE-ProRule" id="PRU01360"/>
    </source>
</evidence>
<dbReference type="SUPFAM" id="SSF49464">
    <property type="entry name" value="Carboxypeptidase regulatory domain-like"/>
    <property type="match status" value="1"/>
</dbReference>
<evidence type="ECO:0000256" key="6">
    <source>
        <dbReference type="ARBA" id="ARBA00023004"/>
    </source>
</evidence>
<dbReference type="GO" id="GO:0009279">
    <property type="term" value="C:cell outer membrane"/>
    <property type="evidence" value="ECO:0007669"/>
    <property type="project" value="UniProtKB-SubCell"/>
</dbReference>
<evidence type="ECO:0000259" key="15">
    <source>
        <dbReference type="Pfam" id="PF07715"/>
    </source>
</evidence>
<evidence type="ECO:0000256" key="8">
    <source>
        <dbReference type="ARBA" id="ARBA00023077"/>
    </source>
</evidence>
<dbReference type="SUPFAM" id="SSF56935">
    <property type="entry name" value="Porins"/>
    <property type="match status" value="1"/>
</dbReference>
<dbReference type="GO" id="GO:0006826">
    <property type="term" value="P:iron ion transport"/>
    <property type="evidence" value="ECO:0007669"/>
    <property type="project" value="UniProtKB-KW"/>
</dbReference>
<sequence>MRRLALFLQAIMLLLLFSPPVASWAQTPGTVSGTVLADEDGSPLVGVTVTNRETKKATQTNQAGYYSIAAEKGQTLVFNYVSYTAKEVVVGDNRSISIRLVSGDKDLGNVVVTGYGQSREKRSLAYQAPVVKGEEIAQTRRDNFLNALAGRVPGLTVTSTSGLPGASATVMLRGGTSVGGNNQPLFVVDGVPMNNGSVNQEDLVSASSSAVAGAASLSLANRNSDYTNGIAGLNPEDIDNVTVLKGPEATSIYGSDGAGGAIVITTKKGTSGRTRITYTNSFSFSQVYRFPEIQTTYSRGANGAYDPSSYGSYGYIFFGPKYPEGTKHYDNMRNFFQNAFTQQHNITMEAGSNDLNYRFSGGYLDNGGVVPNTSLKRINLRFTAFAKMAKNITLSTTWSYINSNNQKATKGAGSFYTNLITYPTDIDASVYQNPDGTRKTIRNVALSSELNSPFWDVYKNVSQDKKDDFSGNLNLTATIAKGLTATTIIGINQATTQGLMAYHPQSSQAFSLGGYLSTYQNIFRSVNGTARLNYRKIVANKFSNDFYLGAYLENNNTYLTAQRGEKFFEADFISINNTDPVSRTARLTQIGTRKVRFFGGYTFGYNNLLYVTLSGTREGTSTLTSKFADLQPFFNYGSASASFIFSDLGFMKGTKSWLSLGKLRASYATTGKGPASAYVIDYPFNSVTSTGGGFQLGVTGNNFNLKPEFSKNLEIGGEFKFFKNRLGLDIAYFNNRVKDNIYAQRISYATGAILKYLNGGSLSARGWEIQITGKPIETKNFSWNTTINFDRARTIVETLPGDVPFYYDSDTWVFGNARSQVGPGQSLATLSGYSFQKNKNGQLLISPTTGLPIQQISSFDVIGDRAPDFKIGFINSFSYKNWFLNFNLDLRKGGDVFNAMQMMMTINGVSARTMDREQPRVITGVLQDGLENTDNPTPNNIAITPYFRSNYYNGVFAESDYIEKVNWLRMRDMTVGYELSQKLLKRQKVVKSASIYVTVTDVFMITNYSGMDPNVNALNSSNARGYGGAGIDWGAIPSPRTFNFGLKLSF</sequence>
<feature type="domain" description="TonB-dependent receptor-like beta-barrel" evidence="14">
    <location>
        <begin position="411"/>
        <end position="791"/>
    </location>
</feature>
<proteinExistence type="inferred from homology"/>
<evidence type="ECO:0000313" key="16">
    <source>
        <dbReference type="EMBL" id="SJZ54120.1"/>
    </source>
</evidence>
<dbReference type="Gene3D" id="2.170.130.10">
    <property type="entry name" value="TonB-dependent receptor, plug domain"/>
    <property type="match status" value="1"/>
</dbReference>
<evidence type="ECO:0000259" key="14">
    <source>
        <dbReference type="Pfam" id="PF00593"/>
    </source>
</evidence>
<name>A0A1T4LHG0_9BACT</name>
<feature type="signal peptide" evidence="13">
    <location>
        <begin position="1"/>
        <end position="25"/>
    </location>
</feature>
<keyword evidence="13" id="KW-0732">Signal</keyword>
<evidence type="ECO:0000256" key="9">
    <source>
        <dbReference type="ARBA" id="ARBA00023136"/>
    </source>
</evidence>
<dbReference type="InterPro" id="IPR036942">
    <property type="entry name" value="Beta-barrel_TonB_sf"/>
</dbReference>
<evidence type="ECO:0000313" key="17">
    <source>
        <dbReference type="Proteomes" id="UP000190888"/>
    </source>
</evidence>
<evidence type="ECO:0000256" key="3">
    <source>
        <dbReference type="ARBA" id="ARBA00022452"/>
    </source>
</evidence>
<comment type="similarity">
    <text evidence="11 12">Belongs to the TonB-dependent receptor family.</text>
</comment>
<dbReference type="Proteomes" id="UP000190888">
    <property type="component" value="Unassembled WGS sequence"/>
</dbReference>
<dbReference type="InterPro" id="IPR000531">
    <property type="entry name" value="Beta-barrel_TonB"/>
</dbReference>
<keyword evidence="3 11" id="KW-1134">Transmembrane beta strand</keyword>
<keyword evidence="7" id="KW-0406">Ion transport</keyword>
<keyword evidence="5 11" id="KW-0812">Transmembrane</keyword>
<dbReference type="PROSITE" id="PS52016">
    <property type="entry name" value="TONB_DEPENDENT_REC_3"/>
    <property type="match status" value="1"/>
</dbReference>
<evidence type="ECO:0000256" key="2">
    <source>
        <dbReference type="ARBA" id="ARBA00022448"/>
    </source>
</evidence>
<dbReference type="Pfam" id="PF00593">
    <property type="entry name" value="TonB_dep_Rec_b-barrel"/>
    <property type="match status" value="1"/>
</dbReference>
<dbReference type="NCBIfam" id="TIGR04056">
    <property type="entry name" value="OMP_RagA_SusC"/>
    <property type="match status" value="1"/>
</dbReference>
<comment type="subcellular location">
    <subcellularLocation>
        <location evidence="1 11">Cell outer membrane</location>
        <topology evidence="1 11">Multi-pass membrane protein</topology>
    </subcellularLocation>
</comment>
<dbReference type="PANTHER" id="PTHR32552:SF81">
    <property type="entry name" value="TONB-DEPENDENT OUTER MEMBRANE RECEPTOR"/>
    <property type="match status" value="1"/>
</dbReference>
<evidence type="ECO:0000256" key="7">
    <source>
        <dbReference type="ARBA" id="ARBA00023065"/>
    </source>
</evidence>
<evidence type="ECO:0000256" key="1">
    <source>
        <dbReference type="ARBA" id="ARBA00004571"/>
    </source>
</evidence>
<dbReference type="RefSeq" id="WP_078830434.1">
    <property type="nucleotide sequence ID" value="NZ_FUWH01000002.1"/>
</dbReference>
<feature type="domain" description="TonB-dependent receptor plug" evidence="15">
    <location>
        <begin position="121"/>
        <end position="261"/>
    </location>
</feature>
<keyword evidence="2 11" id="KW-0813">Transport</keyword>
<dbReference type="InterPro" id="IPR039426">
    <property type="entry name" value="TonB-dep_rcpt-like"/>
</dbReference>
<keyword evidence="6" id="KW-0408">Iron</keyword>
<dbReference type="Pfam" id="PF07715">
    <property type="entry name" value="Plug"/>
    <property type="match status" value="1"/>
</dbReference>
<dbReference type="InterPro" id="IPR023996">
    <property type="entry name" value="TonB-dep_OMP_SusC/RagA"/>
</dbReference>
<evidence type="ECO:0000256" key="5">
    <source>
        <dbReference type="ARBA" id="ARBA00022692"/>
    </source>
</evidence>
<evidence type="ECO:0000256" key="13">
    <source>
        <dbReference type="SAM" id="SignalP"/>
    </source>
</evidence>
<gene>
    <name evidence="16" type="ORF">SAMN04488132_102499</name>
</gene>
<dbReference type="EMBL" id="FUWH01000002">
    <property type="protein sequence ID" value="SJZ54120.1"/>
    <property type="molecule type" value="Genomic_DNA"/>
</dbReference>
<dbReference type="STRING" id="413434.SAMN04488132_102499"/>
<dbReference type="PANTHER" id="PTHR32552">
    <property type="entry name" value="FERRICHROME IRON RECEPTOR-RELATED"/>
    <property type="match status" value="1"/>
</dbReference>
<dbReference type="InterPro" id="IPR037066">
    <property type="entry name" value="Plug_dom_sf"/>
</dbReference>
<accession>A0A1T4LHG0</accession>
<evidence type="ECO:0000256" key="10">
    <source>
        <dbReference type="ARBA" id="ARBA00023237"/>
    </source>
</evidence>
<keyword evidence="4" id="KW-0410">Iron transport</keyword>
<dbReference type="InterPro" id="IPR008969">
    <property type="entry name" value="CarboxyPept-like_regulatory"/>
</dbReference>
<keyword evidence="10 11" id="KW-0998">Cell outer membrane</keyword>
<reference evidence="16 17" key="1">
    <citation type="submission" date="2017-02" db="EMBL/GenBank/DDBJ databases">
        <authorList>
            <person name="Peterson S.W."/>
        </authorList>
    </citation>
    <scope>NUCLEOTIDE SEQUENCE [LARGE SCALE GENOMIC DNA]</scope>
    <source>
        <strain evidence="16 17">DSM 22335</strain>
    </source>
</reference>
<dbReference type="Pfam" id="PF13715">
    <property type="entry name" value="CarbopepD_reg_2"/>
    <property type="match status" value="1"/>
</dbReference>
<dbReference type="AlphaFoldDB" id="A0A1T4LHG0"/>
<dbReference type="Gene3D" id="2.40.170.20">
    <property type="entry name" value="TonB-dependent receptor, beta-barrel domain"/>
    <property type="match status" value="1"/>
</dbReference>
<feature type="chain" id="PRO_5012052264" evidence="13">
    <location>
        <begin position="26"/>
        <end position="1050"/>
    </location>
</feature>
<keyword evidence="17" id="KW-1185">Reference proteome</keyword>
<keyword evidence="9 11" id="KW-0472">Membrane</keyword>
<dbReference type="Gene3D" id="2.60.40.1120">
    <property type="entry name" value="Carboxypeptidase-like, regulatory domain"/>
    <property type="match status" value="1"/>
</dbReference>
<organism evidence="16 17">
    <name type="scientific">Sediminibacterium ginsengisoli</name>
    <dbReference type="NCBI Taxonomy" id="413434"/>
    <lineage>
        <taxon>Bacteria</taxon>
        <taxon>Pseudomonadati</taxon>
        <taxon>Bacteroidota</taxon>
        <taxon>Chitinophagia</taxon>
        <taxon>Chitinophagales</taxon>
        <taxon>Chitinophagaceae</taxon>
        <taxon>Sediminibacterium</taxon>
    </lineage>
</organism>
<keyword evidence="8 12" id="KW-0798">TonB box</keyword>
<evidence type="ECO:0000256" key="4">
    <source>
        <dbReference type="ARBA" id="ARBA00022496"/>
    </source>
</evidence>